<dbReference type="PANTHER" id="PTHR11040:SF140">
    <property type="entry name" value="ZRT (ZRT), IRT- (IRT-) LIKE PROTEIN TRANSPORTER"/>
    <property type="match status" value="1"/>
</dbReference>
<feature type="transmembrane region" description="Helical" evidence="6">
    <location>
        <begin position="385"/>
        <end position="406"/>
    </location>
</feature>
<feature type="transmembrane region" description="Helical" evidence="6">
    <location>
        <begin position="445"/>
        <end position="464"/>
    </location>
</feature>
<feature type="transmembrane region" description="Helical" evidence="6">
    <location>
        <begin position="412"/>
        <end position="433"/>
    </location>
</feature>
<proteinExistence type="predicted"/>
<reference evidence="7 8" key="1">
    <citation type="submission" date="2014-06" db="EMBL/GenBank/DDBJ databases">
        <authorList>
            <person name="Swart Estienne"/>
        </authorList>
    </citation>
    <scope>NUCLEOTIDE SEQUENCE [LARGE SCALE GENOMIC DNA]</scope>
    <source>
        <strain evidence="7 8">130c</strain>
    </source>
</reference>
<evidence type="ECO:0000256" key="1">
    <source>
        <dbReference type="ARBA" id="ARBA00004141"/>
    </source>
</evidence>
<keyword evidence="8" id="KW-1185">Reference proteome</keyword>
<evidence type="ECO:0000256" key="6">
    <source>
        <dbReference type="SAM" id="Phobius"/>
    </source>
</evidence>
<evidence type="ECO:0000256" key="2">
    <source>
        <dbReference type="ARBA" id="ARBA00022692"/>
    </source>
</evidence>
<dbReference type="PANTHER" id="PTHR11040">
    <property type="entry name" value="ZINC/IRON TRANSPORTER"/>
    <property type="match status" value="1"/>
</dbReference>
<feature type="transmembrane region" description="Helical" evidence="6">
    <location>
        <begin position="121"/>
        <end position="138"/>
    </location>
</feature>
<feature type="transmembrane region" description="Helical" evidence="6">
    <location>
        <begin position="40"/>
        <end position="61"/>
    </location>
</feature>
<sequence length="467" mass="51525">MSGVEVYTTSDSSQAIEKLYDFSQLAAEGDPSEKDKQTLLIIKIVFIFVVFAIAVVFGILPVKVKRCKESPRFLGLANAFSGGLFLAIALIHILPEAARDYNEYWGDDHKDSEGKPEDPPVPLPFILVFCGYTFILLVDKVMFDSHALFDHGHGGQGHGHGHGHGHSEVTHSHGSHEDNHDHHDHKHGEHKHGENKHGHNHGKPQKEYMDPATAKLVNGIKKSMIRAEEDIKSGGNVKKSMIQEQEDINMTIKNYLSRADQFAVRMSSAVQKSGIKKSNAGQGTHEQNELFVDKANINLTKSQVDAQTHAESHNGDEKPAKCNFTPFMLMIALSMHALFEGIAFGLMNNLPNAVNLMLSILIHKFAEAMSISIALQKSFGEFRQLLKFIILFAFATPVGTSLGLILNDAPKLVNIIFVSLAGGTFIYVSCSELTVEEFSMPGNRWFKLIAFILGAVLIGCLLFLDTD</sequence>
<evidence type="ECO:0000256" key="3">
    <source>
        <dbReference type="ARBA" id="ARBA00022989"/>
    </source>
</evidence>
<dbReference type="Pfam" id="PF02535">
    <property type="entry name" value="Zip"/>
    <property type="match status" value="1"/>
</dbReference>
<name>A0A078B0J0_STYLE</name>
<dbReference type="OrthoDB" id="10263369at2759"/>
<accession>A0A078B0J0</accession>
<feature type="compositionally biased region" description="Basic and acidic residues" evidence="5">
    <location>
        <begin position="165"/>
        <end position="182"/>
    </location>
</feature>
<dbReference type="OMA" id="SIAQYKW"/>
<feature type="transmembrane region" description="Helical" evidence="6">
    <location>
        <begin position="327"/>
        <end position="347"/>
    </location>
</feature>
<keyword evidence="2 6" id="KW-0812">Transmembrane</keyword>
<evidence type="ECO:0000256" key="5">
    <source>
        <dbReference type="SAM" id="MobiDB-lite"/>
    </source>
</evidence>
<dbReference type="AlphaFoldDB" id="A0A078B0J0"/>
<dbReference type="GO" id="GO:0016020">
    <property type="term" value="C:membrane"/>
    <property type="evidence" value="ECO:0007669"/>
    <property type="project" value="UniProtKB-SubCell"/>
</dbReference>
<keyword evidence="4 6" id="KW-0472">Membrane</keyword>
<dbReference type="InParanoid" id="A0A078B0J0"/>
<keyword evidence="3 6" id="KW-1133">Transmembrane helix</keyword>
<dbReference type="GO" id="GO:0005385">
    <property type="term" value="F:zinc ion transmembrane transporter activity"/>
    <property type="evidence" value="ECO:0007669"/>
    <property type="project" value="TreeGrafter"/>
</dbReference>
<comment type="subcellular location">
    <subcellularLocation>
        <location evidence="1">Membrane</location>
        <topology evidence="1">Multi-pass membrane protein</topology>
    </subcellularLocation>
</comment>
<dbReference type="EMBL" id="CCKQ01014828">
    <property type="protein sequence ID" value="CDW86623.1"/>
    <property type="molecule type" value="Genomic_DNA"/>
</dbReference>
<dbReference type="Proteomes" id="UP000039865">
    <property type="component" value="Unassembled WGS sequence"/>
</dbReference>
<evidence type="ECO:0000313" key="7">
    <source>
        <dbReference type="EMBL" id="CDW86623.1"/>
    </source>
</evidence>
<evidence type="ECO:0000256" key="4">
    <source>
        <dbReference type="ARBA" id="ARBA00023136"/>
    </source>
</evidence>
<protein>
    <submittedName>
        <fullName evidence="7">Zip zinc transporter family protein</fullName>
    </submittedName>
</protein>
<gene>
    <name evidence="7" type="primary">Contig10240.g10928</name>
    <name evidence="7" type="ORF">STYLEM_15720</name>
</gene>
<feature type="transmembrane region" description="Helical" evidence="6">
    <location>
        <begin position="73"/>
        <end position="94"/>
    </location>
</feature>
<organism evidence="7 8">
    <name type="scientific">Stylonychia lemnae</name>
    <name type="common">Ciliate</name>
    <dbReference type="NCBI Taxonomy" id="5949"/>
    <lineage>
        <taxon>Eukaryota</taxon>
        <taxon>Sar</taxon>
        <taxon>Alveolata</taxon>
        <taxon>Ciliophora</taxon>
        <taxon>Intramacronucleata</taxon>
        <taxon>Spirotrichea</taxon>
        <taxon>Stichotrichia</taxon>
        <taxon>Sporadotrichida</taxon>
        <taxon>Oxytrichidae</taxon>
        <taxon>Stylonychinae</taxon>
        <taxon>Stylonychia</taxon>
    </lineage>
</organism>
<dbReference type="InterPro" id="IPR003689">
    <property type="entry name" value="ZIP"/>
</dbReference>
<evidence type="ECO:0000313" key="8">
    <source>
        <dbReference type="Proteomes" id="UP000039865"/>
    </source>
</evidence>
<feature type="region of interest" description="Disordered" evidence="5">
    <location>
        <begin position="154"/>
        <end position="208"/>
    </location>
</feature>